<dbReference type="FunFam" id="1.20.58.390:FF:000012">
    <property type="entry name" value="Acetylcholine receptor subunit alpha-like"/>
    <property type="match status" value="1"/>
</dbReference>
<dbReference type="InterPro" id="IPR002394">
    <property type="entry name" value="Nicotinic_acetylcholine_rcpt"/>
</dbReference>
<dbReference type="FunFam" id="1.20.58.390:FF:000022">
    <property type="entry name" value="Nicotinic acetylcholine receptor subunit alpha4"/>
    <property type="match status" value="1"/>
</dbReference>
<dbReference type="InterPro" id="IPR036719">
    <property type="entry name" value="Neuro-gated_channel_TM_sf"/>
</dbReference>
<evidence type="ECO:0000256" key="10">
    <source>
        <dbReference type="ARBA" id="ARBA00023136"/>
    </source>
</evidence>
<dbReference type="SUPFAM" id="SSF63712">
    <property type="entry name" value="Nicotinic receptor ligand binding domain-like"/>
    <property type="match status" value="1"/>
</dbReference>
<sequence>MATSIINLHKQERSPITTSDTLLVTSHAIIITFITIITSVMGQIVDSVCTLVSGIGEVSAAAKQKASQREKENLNLRAAINSLTTSLKVTPYENTNVTFSLPVDIPHLISVLIADLWSNGAVLEHPPVFEQDTRPRTMSIIIGRDRWRGLRLFGHRKDLKKRYRFQQIGAVTRQQGEIPATGWTRPKMESALLLALLLLAVIGGALSNPEAKRLYEDLLSNYNRLIRPVGNNSDRLTVKMGLRLAQLIDVNLKNQIMTTNVWVEQEWNDYKLKWNPDDYGGVDTLHVPSEHIWLPDIVLYNNADGNYEVTIMTKAILHHTGKVTWKPPAIYKSFCEIDVEYFPFDEQTCFMKFGSWTYDGYLVSTARLIRLLGVVVVVYKGTCFWVPQVDLRHSHQTPDSDTIEVGIDLQDYYLSVEWDIMKVPAIRNEKFYSCCEEPYPDIIFNITLRRKTLFYTVNLIIPCVGISFLSVLVFYLPSASGEKVSLCISILLSLTVFFLLLAEIIPPTSLTVPLLGKYLLFTMVLVTLSVVVTIAVLNVNFRSPVTHRMRPWVHRVFIQILPKILLIERPKQEDAVEDEEDELKPPEGVLTGVFDVPSDIDKYVAYGGKRFSADYEIPALPPSRFDVAAAGGVGPCFGEPLPIPLPLPGGDDELFSPGGCVSGLVCGVHDISPPFEKPTQEMEKTVDDARFIAQHAKNKDRFENYEEKLQFKYVDNYFKIYSFLLFIFKTVLIKTKTSSKINFVNCVLLVQTIIFTFFSKEVEEDWKYVAMVLDRLFLWIFTVACIMGTALIILQAPSLYDTTRPIDIRYSKIAKKKMRIMMMGPEED</sequence>
<evidence type="ECO:0000256" key="9">
    <source>
        <dbReference type="ARBA" id="ARBA00023065"/>
    </source>
</evidence>
<keyword evidence="7 18" id="KW-1133">Transmembrane helix</keyword>
<evidence type="ECO:0000256" key="3">
    <source>
        <dbReference type="ARBA" id="ARBA00022448"/>
    </source>
</evidence>
<feature type="transmembrane region" description="Helical" evidence="18">
    <location>
        <begin position="778"/>
        <end position="800"/>
    </location>
</feature>
<accession>A0A7R9JUN6</accession>
<organism evidence="21">
    <name type="scientific">Timema genevievae</name>
    <name type="common">Walking stick</name>
    <dbReference type="NCBI Taxonomy" id="629358"/>
    <lineage>
        <taxon>Eukaryota</taxon>
        <taxon>Metazoa</taxon>
        <taxon>Ecdysozoa</taxon>
        <taxon>Arthropoda</taxon>
        <taxon>Hexapoda</taxon>
        <taxon>Insecta</taxon>
        <taxon>Pterygota</taxon>
        <taxon>Neoptera</taxon>
        <taxon>Polyneoptera</taxon>
        <taxon>Phasmatodea</taxon>
        <taxon>Timematodea</taxon>
        <taxon>Timematoidea</taxon>
        <taxon>Timematidae</taxon>
        <taxon>Timema</taxon>
    </lineage>
</organism>
<keyword evidence="8" id="KW-0770">Synapse</keyword>
<keyword evidence="13" id="KW-0325">Glycoprotein</keyword>
<dbReference type="Gene3D" id="1.20.58.390">
    <property type="entry name" value="Neurotransmitter-gated ion-channel transmembrane domain"/>
    <property type="match status" value="2"/>
</dbReference>
<dbReference type="Pfam" id="PF02932">
    <property type="entry name" value="Neur_chan_memb"/>
    <property type="match status" value="2"/>
</dbReference>
<evidence type="ECO:0000256" key="14">
    <source>
        <dbReference type="ARBA" id="ARBA00023257"/>
    </source>
</evidence>
<evidence type="ECO:0000256" key="7">
    <source>
        <dbReference type="ARBA" id="ARBA00022989"/>
    </source>
</evidence>
<dbReference type="InterPro" id="IPR036734">
    <property type="entry name" value="Neur_chan_lig-bd_sf"/>
</dbReference>
<feature type="domain" description="Neurotransmitter-gated ion-channel ligand-binding" evidence="19">
    <location>
        <begin position="388"/>
        <end position="452"/>
    </location>
</feature>
<feature type="domain" description="Neurotransmitter-gated ion-channel transmembrane" evidence="20">
    <location>
        <begin position="459"/>
        <end position="577"/>
    </location>
</feature>
<keyword evidence="3 18" id="KW-0813">Transport</keyword>
<keyword evidence="14" id="KW-0628">Postsynaptic cell membrane</keyword>
<dbReference type="FunFam" id="2.70.170.10:FF:000044">
    <property type="entry name" value="AcetylCholine Receptor"/>
    <property type="match status" value="1"/>
</dbReference>
<evidence type="ECO:0000256" key="5">
    <source>
        <dbReference type="ARBA" id="ARBA00022692"/>
    </source>
</evidence>
<dbReference type="GO" id="GO:0007271">
    <property type="term" value="P:synaptic transmission, cholinergic"/>
    <property type="evidence" value="ECO:0007669"/>
    <property type="project" value="UniProtKB-ARBA"/>
</dbReference>
<keyword evidence="10 18" id="KW-0472">Membrane</keyword>
<dbReference type="InterPro" id="IPR006029">
    <property type="entry name" value="Neurotrans-gated_channel_TM"/>
</dbReference>
<evidence type="ECO:0000256" key="17">
    <source>
        <dbReference type="ARBA" id="ARBA00034104"/>
    </source>
</evidence>
<evidence type="ECO:0000256" key="6">
    <source>
        <dbReference type="ARBA" id="ARBA00022729"/>
    </source>
</evidence>
<evidence type="ECO:0008006" key="22">
    <source>
        <dbReference type="Google" id="ProtNLM"/>
    </source>
</evidence>
<dbReference type="EMBL" id="OE840192">
    <property type="protein sequence ID" value="CAD7589788.1"/>
    <property type="molecule type" value="Genomic_DNA"/>
</dbReference>
<evidence type="ECO:0000256" key="4">
    <source>
        <dbReference type="ARBA" id="ARBA00022475"/>
    </source>
</evidence>
<dbReference type="CDD" id="cd19064">
    <property type="entry name" value="LGIC_TM_nAChR"/>
    <property type="match status" value="1"/>
</dbReference>
<evidence type="ECO:0000256" key="18">
    <source>
        <dbReference type="RuleBase" id="RU000687"/>
    </source>
</evidence>
<feature type="domain" description="Neurotransmitter-gated ion-channel transmembrane" evidence="20">
    <location>
        <begin position="759"/>
        <end position="792"/>
    </location>
</feature>
<evidence type="ECO:0000256" key="16">
    <source>
        <dbReference type="ARBA" id="ARBA00023303"/>
    </source>
</evidence>
<evidence type="ECO:0000256" key="13">
    <source>
        <dbReference type="ARBA" id="ARBA00023180"/>
    </source>
</evidence>
<dbReference type="AlphaFoldDB" id="A0A7R9JUN6"/>
<evidence type="ECO:0000256" key="15">
    <source>
        <dbReference type="ARBA" id="ARBA00023286"/>
    </source>
</evidence>
<dbReference type="PROSITE" id="PS00236">
    <property type="entry name" value="NEUROTR_ION_CHANNEL"/>
    <property type="match status" value="1"/>
</dbReference>
<gene>
    <name evidence="21" type="ORF">TGEB3V08_LOCUS3704</name>
</gene>
<dbReference type="SUPFAM" id="SSF90112">
    <property type="entry name" value="Neurotransmitter-gated ion-channel transmembrane pore"/>
    <property type="match status" value="1"/>
</dbReference>
<feature type="transmembrane region" description="Helical" evidence="18">
    <location>
        <begin position="484"/>
        <end position="506"/>
    </location>
</feature>
<dbReference type="Pfam" id="PF02931">
    <property type="entry name" value="Neur_chan_LBD"/>
    <property type="match status" value="2"/>
</dbReference>
<evidence type="ECO:0000259" key="20">
    <source>
        <dbReference type="Pfam" id="PF02932"/>
    </source>
</evidence>
<dbReference type="InterPro" id="IPR038050">
    <property type="entry name" value="Neuro_actylchol_rec"/>
</dbReference>
<comment type="function">
    <text evidence="1">After binding acetylcholine, the AChR responds by an extensive change in conformation that affects all subunits and leads to opening of an ion-conducting channel across the plasma membrane.</text>
</comment>
<feature type="transmembrane region" description="Helical" evidence="18">
    <location>
        <begin position="21"/>
        <end position="41"/>
    </location>
</feature>
<evidence type="ECO:0000259" key="19">
    <source>
        <dbReference type="Pfam" id="PF02931"/>
    </source>
</evidence>
<evidence type="ECO:0000256" key="11">
    <source>
        <dbReference type="ARBA" id="ARBA00023157"/>
    </source>
</evidence>
<name>A0A7R9JUN6_TIMGE</name>
<keyword evidence="11" id="KW-1015">Disulfide bond</keyword>
<keyword evidence="12" id="KW-0675">Receptor</keyword>
<keyword evidence="5 18" id="KW-0812">Transmembrane</keyword>
<comment type="caution">
    <text evidence="18">Lacks conserved residue(s) required for the propagation of feature annotation.</text>
</comment>
<dbReference type="Gene3D" id="2.70.170.10">
    <property type="entry name" value="Neurotransmitter-gated ion-channel ligand-binding domain"/>
    <property type="match status" value="1"/>
</dbReference>
<dbReference type="GO" id="GO:0045211">
    <property type="term" value="C:postsynaptic membrane"/>
    <property type="evidence" value="ECO:0007669"/>
    <property type="project" value="UniProtKB-SubCell"/>
</dbReference>
<evidence type="ECO:0000256" key="8">
    <source>
        <dbReference type="ARBA" id="ARBA00023018"/>
    </source>
</evidence>
<evidence type="ECO:0000256" key="12">
    <source>
        <dbReference type="ARBA" id="ARBA00023170"/>
    </source>
</evidence>
<keyword evidence="9 18" id="KW-0406">Ion transport</keyword>
<keyword evidence="6" id="KW-0732">Signal</keyword>
<dbReference type="GO" id="GO:0004888">
    <property type="term" value="F:transmembrane signaling receptor activity"/>
    <property type="evidence" value="ECO:0007669"/>
    <property type="project" value="InterPro"/>
</dbReference>
<comment type="subcellular location">
    <subcellularLocation>
        <location evidence="17">Postsynaptic cell membrane</location>
        <topology evidence="17">Multi-pass membrane protein</topology>
    </subcellularLocation>
</comment>
<feature type="transmembrane region" description="Helical" evidence="18">
    <location>
        <begin position="453"/>
        <end position="477"/>
    </location>
</feature>
<reference evidence="21" key="1">
    <citation type="submission" date="2020-11" db="EMBL/GenBank/DDBJ databases">
        <authorList>
            <person name="Tran Van P."/>
        </authorList>
    </citation>
    <scope>NUCLEOTIDE SEQUENCE</scope>
</reference>
<feature type="transmembrane region" description="Helical" evidence="18">
    <location>
        <begin position="518"/>
        <end position="541"/>
    </location>
</feature>
<keyword evidence="16 18" id="KW-0407">Ion channel</keyword>
<dbReference type="PANTHER" id="PTHR18945">
    <property type="entry name" value="NEUROTRANSMITTER GATED ION CHANNEL"/>
    <property type="match status" value="1"/>
</dbReference>
<comment type="similarity">
    <text evidence="2">Belongs to the ligand-gated ion channel (TC 1.A.9) family. Acetylcholine receptor (TC 1.A.9.1) subfamily.</text>
</comment>
<protein>
    <recommendedName>
        <fullName evidence="22">Nicotinic acetylcholine receptor alpha 1 subunit</fullName>
    </recommendedName>
</protein>
<feature type="transmembrane region" description="Helical" evidence="18">
    <location>
        <begin position="741"/>
        <end position="758"/>
    </location>
</feature>
<dbReference type="InterPro" id="IPR018000">
    <property type="entry name" value="Neurotransmitter_ion_chnl_CS"/>
</dbReference>
<dbReference type="GO" id="GO:0022848">
    <property type="term" value="F:acetylcholine-gated monoatomic cation-selective channel activity"/>
    <property type="evidence" value="ECO:0007669"/>
    <property type="project" value="InterPro"/>
</dbReference>
<evidence type="ECO:0000256" key="1">
    <source>
        <dbReference type="ARBA" id="ARBA00003328"/>
    </source>
</evidence>
<dbReference type="CDD" id="cd19031">
    <property type="entry name" value="LGIC_ECD_nAChR_proto_alpha-like"/>
    <property type="match status" value="1"/>
</dbReference>
<dbReference type="PRINTS" id="PR00254">
    <property type="entry name" value="NICOTINICR"/>
</dbReference>
<dbReference type="InterPro" id="IPR006202">
    <property type="entry name" value="Neur_chan_lig-bd"/>
</dbReference>
<keyword evidence="4" id="KW-1003">Cell membrane</keyword>
<keyword evidence="15" id="KW-1071">Ligand-gated ion channel</keyword>
<evidence type="ECO:0000256" key="2">
    <source>
        <dbReference type="ARBA" id="ARBA00009237"/>
    </source>
</evidence>
<feature type="domain" description="Neurotransmitter-gated ion-channel ligand-binding" evidence="19">
    <location>
        <begin position="212"/>
        <end position="363"/>
    </location>
</feature>
<evidence type="ECO:0000313" key="21">
    <source>
        <dbReference type="EMBL" id="CAD7589788.1"/>
    </source>
</evidence>
<dbReference type="PRINTS" id="PR00252">
    <property type="entry name" value="NRIONCHANNEL"/>
</dbReference>
<proteinExistence type="inferred from homology"/>
<dbReference type="InterPro" id="IPR006201">
    <property type="entry name" value="Neur_channel"/>
</dbReference>